<evidence type="ECO:0000313" key="1">
    <source>
        <dbReference type="EMBL" id="KAK9034051.1"/>
    </source>
</evidence>
<proteinExistence type="predicted"/>
<name>A0ABR2T971_9ROSI</name>
<reference evidence="1 2" key="1">
    <citation type="journal article" date="2024" name="G3 (Bethesda)">
        <title>Genome assembly of Hibiscus sabdariffa L. provides insights into metabolisms of medicinal natural products.</title>
        <authorList>
            <person name="Kim T."/>
        </authorList>
    </citation>
    <scope>NUCLEOTIDE SEQUENCE [LARGE SCALE GENOMIC DNA]</scope>
    <source>
        <strain evidence="1">TK-2024</strain>
        <tissue evidence="1">Old leaves</tissue>
    </source>
</reference>
<evidence type="ECO:0008006" key="3">
    <source>
        <dbReference type="Google" id="ProtNLM"/>
    </source>
</evidence>
<dbReference type="Proteomes" id="UP001396334">
    <property type="component" value="Unassembled WGS sequence"/>
</dbReference>
<accession>A0ABR2T971</accession>
<sequence length="83" mass="9433">MSSLMSVLFLTFPQSIKFHLELYAFFHLELTLSQWSKSQKGRILPAGMGEWELRANFSAPTRQLLTVVMCSPETQPDAATWPS</sequence>
<comment type="caution">
    <text evidence="1">The sequence shown here is derived from an EMBL/GenBank/DDBJ whole genome shotgun (WGS) entry which is preliminary data.</text>
</comment>
<dbReference type="EMBL" id="JBBPBN010000007">
    <property type="protein sequence ID" value="KAK9034051.1"/>
    <property type="molecule type" value="Genomic_DNA"/>
</dbReference>
<gene>
    <name evidence="1" type="ORF">V6N11_050230</name>
</gene>
<organism evidence="1 2">
    <name type="scientific">Hibiscus sabdariffa</name>
    <name type="common">roselle</name>
    <dbReference type="NCBI Taxonomy" id="183260"/>
    <lineage>
        <taxon>Eukaryota</taxon>
        <taxon>Viridiplantae</taxon>
        <taxon>Streptophyta</taxon>
        <taxon>Embryophyta</taxon>
        <taxon>Tracheophyta</taxon>
        <taxon>Spermatophyta</taxon>
        <taxon>Magnoliopsida</taxon>
        <taxon>eudicotyledons</taxon>
        <taxon>Gunneridae</taxon>
        <taxon>Pentapetalae</taxon>
        <taxon>rosids</taxon>
        <taxon>malvids</taxon>
        <taxon>Malvales</taxon>
        <taxon>Malvaceae</taxon>
        <taxon>Malvoideae</taxon>
        <taxon>Hibiscus</taxon>
    </lineage>
</organism>
<evidence type="ECO:0000313" key="2">
    <source>
        <dbReference type="Proteomes" id="UP001396334"/>
    </source>
</evidence>
<keyword evidence="2" id="KW-1185">Reference proteome</keyword>
<protein>
    <recommendedName>
        <fullName evidence="3">Secreted protein</fullName>
    </recommendedName>
</protein>